<proteinExistence type="predicted"/>
<reference evidence="1 2" key="1">
    <citation type="submission" date="2022-03" db="EMBL/GenBank/DDBJ databases">
        <title>Complete genome sequence of Lysobacter capsici VKM B-2533 and Lysobacter gummosus 10.1.1, promising sources of lytic agents.</title>
        <authorList>
            <person name="Tarlachkov S.V."/>
            <person name="Kudryakova I.V."/>
            <person name="Afoshin A.S."/>
            <person name="Leontyevskaya E.A."/>
            <person name="Leontyevskaya N.V."/>
        </authorList>
    </citation>
    <scope>NUCLEOTIDE SEQUENCE [LARGE SCALE GENOMIC DNA]</scope>
    <source>
        <strain evidence="1 2">10.1.1</strain>
    </source>
</reference>
<dbReference type="EMBL" id="CP093547">
    <property type="protein sequence ID" value="UNP29945.1"/>
    <property type="molecule type" value="Genomic_DNA"/>
</dbReference>
<organism evidence="1 2">
    <name type="scientific">Lysobacter gummosus</name>
    <dbReference type="NCBI Taxonomy" id="262324"/>
    <lineage>
        <taxon>Bacteria</taxon>
        <taxon>Pseudomonadati</taxon>
        <taxon>Pseudomonadota</taxon>
        <taxon>Gammaproteobacteria</taxon>
        <taxon>Lysobacterales</taxon>
        <taxon>Lysobacteraceae</taxon>
        <taxon>Lysobacter</taxon>
    </lineage>
</organism>
<gene>
    <name evidence="1" type="ORF">MOV92_01260</name>
</gene>
<protein>
    <submittedName>
        <fullName evidence="1">Uncharacterized protein</fullName>
    </submittedName>
</protein>
<keyword evidence="2" id="KW-1185">Reference proteome</keyword>
<dbReference type="RefSeq" id="WP_148648693.1">
    <property type="nucleotide sequence ID" value="NZ_CP011131.1"/>
</dbReference>
<accession>A0ABY3XEL4</accession>
<name>A0ABY3XEL4_9GAMM</name>
<dbReference type="Proteomes" id="UP000829194">
    <property type="component" value="Chromosome"/>
</dbReference>
<sequence>MAMRERIPFASLPAEVKAIVEVDDFIKAYALPDSGNYIFWTRNRSLGKQRENEFSAELGRSLERAEREKMLPAPQKLGFMVRGFSIIKGFRLEESTDCLYETYAICDPESQQRVLECEQIVFVPIMRAIVDVVDDALDKLMFPQEYAGWSEDEKVMHWTQFLYRARRQAGETGSDPNVVFDTALLEYMSSIDPNIRSIIHQVLDRLAGMEVVSATDLNVALEKGWR</sequence>
<evidence type="ECO:0000313" key="1">
    <source>
        <dbReference type="EMBL" id="UNP29945.1"/>
    </source>
</evidence>
<evidence type="ECO:0000313" key="2">
    <source>
        <dbReference type="Proteomes" id="UP000829194"/>
    </source>
</evidence>